<dbReference type="KEGG" id="nmv:NITMOv2_1505"/>
<organism evidence="1 2">
    <name type="scientific">Nitrospira moscoviensis</name>
    <dbReference type="NCBI Taxonomy" id="42253"/>
    <lineage>
        <taxon>Bacteria</taxon>
        <taxon>Pseudomonadati</taxon>
        <taxon>Nitrospirota</taxon>
        <taxon>Nitrospiria</taxon>
        <taxon>Nitrospirales</taxon>
        <taxon>Nitrospiraceae</taxon>
        <taxon>Nitrospira</taxon>
    </lineage>
</organism>
<keyword evidence="2" id="KW-1185">Reference proteome</keyword>
<reference evidence="1 2" key="1">
    <citation type="journal article" date="2015" name="Proc. Natl. Acad. Sci. U.S.A.">
        <title>Expanded metabolic versatility of ubiquitous nitrite-oxidizing bacteria from the genus Nitrospira.</title>
        <authorList>
            <person name="Koch H."/>
            <person name="Lucker S."/>
            <person name="Albertsen M."/>
            <person name="Kitzinger K."/>
            <person name="Herbold C."/>
            <person name="Spieck E."/>
            <person name="Nielsen P.H."/>
            <person name="Wagner M."/>
            <person name="Daims H."/>
        </authorList>
    </citation>
    <scope>NUCLEOTIDE SEQUENCE [LARGE SCALE GENOMIC DNA]</scope>
    <source>
        <strain evidence="1 2">NSP M-1</strain>
    </source>
</reference>
<sequence length="503" mass="56814">MTALHRVGLAGLWMTLKRFEAEKVKIPGGSWDLTDHSVTLNWKDNARLFFDGLFKQSFRIDKNGVIYFSALGDSFSYLQAAVLLHKAMLGTFLQHGKTRKGDPANKPTGALSVEVDDIALTLRYQKIKSYTHQAASIELVNEDGDPRVVRLAGWHFPGGIVRHVGLGESSTALEEPPERSIPLLYAPVGGIYFQIKRFSAGARPLYALVVPEITNLEQYAKARTVFLHHGVKELLASGTADAGWRVLATIHAKGLLHSLTAPTCRVISFGTVAWSKQQKTRVDLYTVRAHHEDRLRVYRLCLQVFLPRLVKPSNGEPFWDVPQVPDLIARNLNGGCPWYERFSDFVADQDVRKHVFQYEREGLNKMITEAGFDEERERIFVHACHEAWRRRLGQLGERARRERASFTDLTSREYERVRVGFARCKNATTLRETVTDFWARAGGPLRDLQAGWKEVLPLFDERNWRKAKDLALLALASYQPATREEAEALVSPGVDHTEGGDAQ</sequence>
<dbReference type="PATRIC" id="fig|42253.5.peg.1476"/>
<dbReference type="NCBIfam" id="TIGR03485">
    <property type="entry name" value="cas_csx13_N"/>
    <property type="match status" value="1"/>
</dbReference>
<dbReference type="EMBL" id="CP011801">
    <property type="protein sequence ID" value="ALA57931.1"/>
    <property type="molecule type" value="Genomic_DNA"/>
</dbReference>
<dbReference type="STRING" id="42253.NITMOv2_1505"/>
<name>A0A0K2GAE4_NITMO</name>
<dbReference type="InterPro" id="IPR027811">
    <property type="entry name" value="CRISPR-assoc_Csx13_C"/>
</dbReference>
<dbReference type="AlphaFoldDB" id="A0A0K2GAE4"/>
<dbReference type="GO" id="GO:0051607">
    <property type="term" value="P:defense response to virus"/>
    <property type="evidence" value="ECO:0007669"/>
    <property type="project" value="InterPro"/>
</dbReference>
<dbReference type="NCBIfam" id="TIGR03486">
    <property type="entry name" value="cas_csx13_C"/>
    <property type="match status" value="1"/>
</dbReference>
<dbReference type="Proteomes" id="UP000069205">
    <property type="component" value="Chromosome"/>
</dbReference>
<proteinExistence type="predicted"/>
<accession>A0A0K2GAE4</accession>
<protein>
    <submittedName>
        <fullName evidence="1">Putative CRISPR-associated protein Cas8a1/Csx13</fullName>
    </submittedName>
</protein>
<gene>
    <name evidence="1" type="ORF">NITMOv2_1505</name>
</gene>
<dbReference type="InterPro" id="IPR019989">
    <property type="entry name" value="CRISPR-assoc_Csx13_N"/>
</dbReference>
<evidence type="ECO:0000313" key="2">
    <source>
        <dbReference type="Proteomes" id="UP000069205"/>
    </source>
</evidence>
<evidence type="ECO:0000313" key="1">
    <source>
        <dbReference type="EMBL" id="ALA57931.1"/>
    </source>
</evidence>